<accession>A0ABQ2NJM0</accession>
<protein>
    <submittedName>
        <fullName evidence="1">Uncharacterized protein</fullName>
    </submittedName>
</protein>
<proteinExistence type="predicted"/>
<sequence length="72" mass="8165">MFRIEAHWRGEVVYVEQTTGLDWKVRTTLHADPADTTLLTERSAQRVVARLVKANTDADPWDALTNIRAVTS</sequence>
<comment type="caution">
    <text evidence="1">The sequence shown here is derived from an EMBL/GenBank/DDBJ whole genome shotgun (WGS) entry which is preliminary data.</text>
</comment>
<reference evidence="2" key="1">
    <citation type="journal article" date="2019" name="Int. J. Syst. Evol. Microbiol.">
        <title>The Global Catalogue of Microorganisms (GCM) 10K type strain sequencing project: providing services to taxonomists for standard genome sequencing and annotation.</title>
        <authorList>
            <consortium name="The Broad Institute Genomics Platform"/>
            <consortium name="The Broad Institute Genome Sequencing Center for Infectious Disease"/>
            <person name="Wu L."/>
            <person name="Ma J."/>
        </authorList>
    </citation>
    <scope>NUCLEOTIDE SEQUENCE [LARGE SCALE GENOMIC DNA]</scope>
    <source>
        <strain evidence="2">CGMCC 4.7371</strain>
    </source>
</reference>
<gene>
    <name evidence="1" type="ORF">GCM10011584_34430</name>
</gene>
<dbReference type="EMBL" id="BMNI01000016">
    <property type="protein sequence ID" value="GGO94121.1"/>
    <property type="molecule type" value="Genomic_DNA"/>
</dbReference>
<name>A0ABQ2NJM0_9ACTN</name>
<evidence type="ECO:0000313" key="1">
    <source>
        <dbReference type="EMBL" id="GGO94121.1"/>
    </source>
</evidence>
<keyword evidence="2" id="KW-1185">Reference proteome</keyword>
<organism evidence="1 2">
    <name type="scientific">Nocardioides phosphati</name>
    <dbReference type="NCBI Taxonomy" id="1867775"/>
    <lineage>
        <taxon>Bacteria</taxon>
        <taxon>Bacillati</taxon>
        <taxon>Actinomycetota</taxon>
        <taxon>Actinomycetes</taxon>
        <taxon>Propionibacteriales</taxon>
        <taxon>Nocardioidaceae</taxon>
        <taxon>Nocardioides</taxon>
    </lineage>
</organism>
<dbReference type="RefSeq" id="WP_188785356.1">
    <property type="nucleotide sequence ID" value="NZ_BMNI01000016.1"/>
</dbReference>
<dbReference type="Proteomes" id="UP000655410">
    <property type="component" value="Unassembled WGS sequence"/>
</dbReference>
<evidence type="ECO:0000313" key="2">
    <source>
        <dbReference type="Proteomes" id="UP000655410"/>
    </source>
</evidence>